<gene>
    <name evidence="1" type="ORF">AVL48_27170</name>
</gene>
<sequence>MDRGDAGTEPQVDLVLGVPALVVHEGGVGPSFPDEYVLRQRRPFVRTLLLVAEQYDPPVEPLVA</sequence>
<dbReference type="Proteomes" id="UP000076321">
    <property type="component" value="Unassembled WGS sequence"/>
</dbReference>
<dbReference type="EMBL" id="LQCI01000009">
    <property type="protein sequence ID" value="KZB85900.1"/>
    <property type="molecule type" value="Genomic_DNA"/>
</dbReference>
<comment type="caution">
    <text evidence="1">The sequence shown here is derived from an EMBL/GenBank/DDBJ whole genome shotgun (WGS) entry which is preliminary data.</text>
</comment>
<name>A0A154MP91_9PSEU</name>
<organism evidence="1 2">
    <name type="scientific">Amycolatopsis regifaucium</name>
    <dbReference type="NCBI Taxonomy" id="546365"/>
    <lineage>
        <taxon>Bacteria</taxon>
        <taxon>Bacillati</taxon>
        <taxon>Actinomycetota</taxon>
        <taxon>Actinomycetes</taxon>
        <taxon>Pseudonocardiales</taxon>
        <taxon>Pseudonocardiaceae</taxon>
        <taxon>Amycolatopsis</taxon>
    </lineage>
</organism>
<dbReference type="AlphaFoldDB" id="A0A154MP91"/>
<evidence type="ECO:0000313" key="2">
    <source>
        <dbReference type="Proteomes" id="UP000076321"/>
    </source>
</evidence>
<evidence type="ECO:0000313" key="1">
    <source>
        <dbReference type="EMBL" id="KZB85900.1"/>
    </source>
</evidence>
<reference evidence="1 2" key="1">
    <citation type="submission" date="2015-12" db="EMBL/GenBank/DDBJ databases">
        <title>Amycolatopsis regifaucium genome sequencing and assembly.</title>
        <authorList>
            <person name="Mayilraj S."/>
        </authorList>
    </citation>
    <scope>NUCLEOTIDE SEQUENCE [LARGE SCALE GENOMIC DNA]</scope>
    <source>
        <strain evidence="1 2">GY080</strain>
    </source>
</reference>
<accession>A0A154MP91</accession>
<protein>
    <submittedName>
        <fullName evidence="1">Uncharacterized protein</fullName>
    </submittedName>
</protein>
<proteinExistence type="predicted"/>